<dbReference type="AlphaFoldDB" id="A0A1V3X3M5"/>
<organism evidence="2 3">
    <name type="scientific">Mycobacterium kansasii</name>
    <dbReference type="NCBI Taxonomy" id="1768"/>
    <lineage>
        <taxon>Bacteria</taxon>
        <taxon>Bacillati</taxon>
        <taxon>Actinomycetota</taxon>
        <taxon>Actinomycetes</taxon>
        <taxon>Mycobacteriales</taxon>
        <taxon>Mycobacteriaceae</taxon>
        <taxon>Mycobacterium</taxon>
    </lineage>
</organism>
<dbReference type="Proteomes" id="UP000189229">
    <property type="component" value="Unassembled WGS sequence"/>
</dbReference>
<evidence type="ECO:0000256" key="1">
    <source>
        <dbReference type="SAM" id="MobiDB-lite"/>
    </source>
</evidence>
<dbReference type="EMBL" id="MVBM01000004">
    <property type="protein sequence ID" value="OOK73874.1"/>
    <property type="molecule type" value="Genomic_DNA"/>
</dbReference>
<proteinExistence type="predicted"/>
<evidence type="ECO:0000313" key="3">
    <source>
        <dbReference type="Proteomes" id="UP000189229"/>
    </source>
</evidence>
<gene>
    <name evidence="2" type="ORF">BZL30_5064</name>
</gene>
<comment type="caution">
    <text evidence="2">The sequence shown here is derived from an EMBL/GenBank/DDBJ whole genome shotgun (WGS) entry which is preliminary data.</text>
</comment>
<accession>A0A1V3X3M5</accession>
<evidence type="ECO:0000313" key="2">
    <source>
        <dbReference type="EMBL" id="OOK73874.1"/>
    </source>
</evidence>
<name>A0A1V3X3M5_MYCKA</name>
<reference evidence="2 3" key="1">
    <citation type="submission" date="2017-02" db="EMBL/GenBank/DDBJ databases">
        <title>Complete genome sequences of Mycobacterium kansasii strains isolated from rhesus macaques.</title>
        <authorList>
            <person name="Panda A."/>
            <person name="Nagaraj S."/>
            <person name="Zhao X."/>
            <person name="Tettelin H."/>
            <person name="Detolla L.J."/>
        </authorList>
    </citation>
    <scope>NUCLEOTIDE SEQUENCE [LARGE SCALE GENOMIC DNA]</scope>
    <source>
        <strain evidence="2 3">11-3813</strain>
    </source>
</reference>
<sequence>MAFPFHGLRGSRAPVTQPNIARVANTHQSDGMSTALADDNVLG</sequence>
<protein>
    <submittedName>
        <fullName evidence="2">Uncharacterized protein</fullName>
    </submittedName>
</protein>
<feature type="region of interest" description="Disordered" evidence="1">
    <location>
        <begin position="24"/>
        <end position="43"/>
    </location>
</feature>